<feature type="transmembrane region" description="Helical" evidence="1">
    <location>
        <begin position="33"/>
        <end position="53"/>
    </location>
</feature>
<dbReference type="Pfam" id="PF14158">
    <property type="entry name" value="YndJ"/>
    <property type="match status" value="1"/>
</dbReference>
<feature type="transmembrane region" description="Helical" evidence="1">
    <location>
        <begin position="9"/>
        <end position="27"/>
    </location>
</feature>
<accession>A0ABW5ZGW7</accession>
<feature type="transmembrane region" description="Helical" evidence="1">
    <location>
        <begin position="81"/>
        <end position="101"/>
    </location>
</feature>
<feature type="transmembrane region" description="Helical" evidence="1">
    <location>
        <begin position="271"/>
        <end position="288"/>
    </location>
</feature>
<organism evidence="2 3">
    <name type="scientific">Jeotgalibacillus terrae</name>
    <dbReference type="NCBI Taxonomy" id="587735"/>
    <lineage>
        <taxon>Bacteria</taxon>
        <taxon>Bacillati</taxon>
        <taxon>Bacillota</taxon>
        <taxon>Bacilli</taxon>
        <taxon>Bacillales</taxon>
        <taxon>Caryophanaceae</taxon>
        <taxon>Jeotgalibacillus</taxon>
    </lineage>
</organism>
<dbReference type="EMBL" id="JBHUPG010000019">
    <property type="protein sequence ID" value="MFD2912219.1"/>
    <property type="molecule type" value="Genomic_DNA"/>
</dbReference>
<proteinExistence type="predicted"/>
<name>A0ABW5ZGW7_9BACL</name>
<evidence type="ECO:0000256" key="1">
    <source>
        <dbReference type="SAM" id="Phobius"/>
    </source>
</evidence>
<keyword evidence="3" id="KW-1185">Reference proteome</keyword>
<feature type="transmembrane region" description="Helical" evidence="1">
    <location>
        <begin position="145"/>
        <end position="169"/>
    </location>
</feature>
<keyword evidence="1" id="KW-1133">Transmembrane helix</keyword>
<reference evidence="3" key="1">
    <citation type="journal article" date="2019" name="Int. J. Syst. Evol. Microbiol.">
        <title>The Global Catalogue of Microorganisms (GCM) 10K type strain sequencing project: providing services to taxonomists for standard genome sequencing and annotation.</title>
        <authorList>
            <consortium name="The Broad Institute Genomics Platform"/>
            <consortium name="The Broad Institute Genome Sequencing Center for Infectious Disease"/>
            <person name="Wu L."/>
            <person name="Ma J."/>
        </authorList>
    </citation>
    <scope>NUCLEOTIDE SEQUENCE [LARGE SCALE GENOMIC DNA]</scope>
    <source>
        <strain evidence="3">KCTC 13528</strain>
    </source>
</reference>
<evidence type="ECO:0000313" key="3">
    <source>
        <dbReference type="Proteomes" id="UP001597561"/>
    </source>
</evidence>
<feature type="transmembrane region" description="Helical" evidence="1">
    <location>
        <begin position="176"/>
        <end position="197"/>
    </location>
</feature>
<keyword evidence="1" id="KW-0812">Transmembrane</keyword>
<dbReference type="InterPro" id="IPR025450">
    <property type="entry name" value="YndJ-like"/>
</dbReference>
<evidence type="ECO:0000313" key="2">
    <source>
        <dbReference type="EMBL" id="MFD2912219.1"/>
    </source>
</evidence>
<feature type="transmembrane region" description="Helical" evidence="1">
    <location>
        <begin position="203"/>
        <end position="221"/>
    </location>
</feature>
<dbReference type="Proteomes" id="UP001597561">
    <property type="component" value="Unassembled WGS sequence"/>
</dbReference>
<gene>
    <name evidence="2" type="ORF">ACFS5P_10065</name>
</gene>
<feature type="transmembrane region" description="Helical" evidence="1">
    <location>
        <begin position="113"/>
        <end position="133"/>
    </location>
</feature>
<feature type="transmembrane region" description="Helical" evidence="1">
    <location>
        <begin position="233"/>
        <end position="251"/>
    </location>
</feature>
<protein>
    <submittedName>
        <fullName evidence="2">YndJ family protein</fullName>
    </submittedName>
</protein>
<sequence length="520" mass="58785">MQENLKKAFINPLILTGLLLFCFSLAMNKQADYYYYLTAAQLIFVPSLLHMIVKLRPFEKVIIAVGMLAVTLISLDLPYLAAVICAAIYFLVTCWVAWKGFERFLNRGFTNLPEWLIDLGMIYLAIGGGWFLASVSGINTGFSEMLTWLTAIHFHYSAFMLSVSVGLVGRIQITKLYQICALVIATGPVTVAIGITFSRTVEIISVSLYVLAIYALTYYLFRLKFHGIQRIIVWIPFLTLCITILWSLAYAYGNLSGQVIVNIPDMLDVHGFLNCLLFGTLTVVGWALKVPESTQRPYNFPVSRIRGKLQETGAPHRGLVDQMNMYVNPEEVSAQVINFYEHTERFQLFASVKWSGWFLPFAWVWQLISRSIGQLNLPYSSSKVEMTGEILVVDEQLDGRAKPRVWKRMIGEGTVFTAIYSHHKSGQETFMNIALPLPFSSMHGILQLSAENGRLSLTSDGHGDAGTYLAIGKYILKLPLHEYFVIEERNGELVATHDMNIFGLHFLHIDYVIREFESYA</sequence>
<keyword evidence="1" id="KW-0472">Membrane</keyword>
<comment type="caution">
    <text evidence="2">The sequence shown here is derived from an EMBL/GenBank/DDBJ whole genome shotgun (WGS) entry which is preliminary data.</text>
</comment>
<dbReference type="RefSeq" id="WP_204728784.1">
    <property type="nucleotide sequence ID" value="NZ_JAFBDK010000005.1"/>
</dbReference>